<organism evidence="1 2">
    <name type="scientific">Diplocloster agilis</name>
    <dbReference type="NCBI Taxonomy" id="2850323"/>
    <lineage>
        <taxon>Bacteria</taxon>
        <taxon>Bacillati</taxon>
        <taxon>Bacillota</taxon>
        <taxon>Clostridia</taxon>
        <taxon>Lachnospirales</taxon>
        <taxon>Lachnospiraceae</taxon>
        <taxon>Diplocloster</taxon>
    </lineage>
</organism>
<protein>
    <submittedName>
        <fullName evidence="1">DUF2961 domain-containing protein</fullName>
    </submittedName>
</protein>
<dbReference type="Pfam" id="PF11175">
    <property type="entry name" value="DUF2961"/>
    <property type="match status" value="1"/>
</dbReference>
<comment type="caution">
    <text evidence="1">The sequence shown here is derived from an EMBL/GenBank/DDBJ whole genome shotgun (WGS) entry which is preliminary data.</text>
</comment>
<evidence type="ECO:0000313" key="1">
    <source>
        <dbReference type="EMBL" id="MBU9735007.1"/>
    </source>
</evidence>
<gene>
    <name evidence="1" type="ORF">KTH89_00565</name>
</gene>
<dbReference type="Gene3D" id="2.60.120.1390">
    <property type="match status" value="1"/>
</dbReference>
<name>A0A949K5I3_9FIRM</name>
<dbReference type="EMBL" id="JAHQCW010000001">
    <property type="protein sequence ID" value="MBU9735007.1"/>
    <property type="molecule type" value="Genomic_DNA"/>
</dbReference>
<dbReference type="AlphaFoldDB" id="A0A949K5I3"/>
<sequence>MFDPLNRIYELSGAKSRSITAENPTGEKGRGAMARIAEGDMTHPARELGMGWKVRPYVEIEAGEVYEIASISESGKITHMWMTAHMESVRSLILRIYWDDEKVPSVEVPLGDFFCNGWCERANISSAPISVNPAGGYNCYFPMPFRQGARITIENIGSEKRIFFYQIDYLLEAVSDKAAYFHASYRRENPVQYMVPYTIIDGIRGKGQYVGTYAAWQVNSNRWWGEGEVKFYLDHDAEFPTICGTGTEDYFGGAWNFEQPAGEYGSFSNLYQGLPQIIKPDGLYRANTRFGMYRFHIPDPIYFEEELRVTMQALGWTSENRFLPLQDDIATVAYWYQTEPHQAYRPLPDRNGLEVN</sequence>
<evidence type="ECO:0000313" key="2">
    <source>
        <dbReference type="Proteomes" id="UP000712157"/>
    </source>
</evidence>
<proteinExistence type="predicted"/>
<accession>A0A949K5I3</accession>
<dbReference type="InterPro" id="IPR021345">
    <property type="entry name" value="DUF2961"/>
</dbReference>
<reference evidence="1" key="1">
    <citation type="submission" date="2021-06" db="EMBL/GenBank/DDBJ databases">
        <title>Description of novel taxa of the family Lachnospiraceae.</title>
        <authorList>
            <person name="Chaplin A.V."/>
            <person name="Sokolova S.R."/>
            <person name="Pikina A.P."/>
            <person name="Korzhanova M."/>
            <person name="Belova V."/>
            <person name="Korostin D."/>
            <person name="Efimov B.A."/>
        </authorList>
    </citation>
    <scope>NUCLEOTIDE SEQUENCE</scope>
    <source>
        <strain evidence="1">ASD5720</strain>
    </source>
</reference>
<keyword evidence="2" id="KW-1185">Reference proteome</keyword>
<dbReference type="Proteomes" id="UP000712157">
    <property type="component" value="Unassembled WGS sequence"/>
</dbReference>
<dbReference type="RefSeq" id="WP_238720237.1">
    <property type="nucleotide sequence ID" value="NZ_JAHQCW010000001.1"/>
</dbReference>